<evidence type="ECO:0000256" key="1">
    <source>
        <dbReference type="ARBA" id="ARBA00004651"/>
    </source>
</evidence>
<feature type="transmembrane region" description="Helical" evidence="11">
    <location>
        <begin position="265"/>
        <end position="289"/>
    </location>
</feature>
<feature type="transmembrane region" description="Helical" evidence="11">
    <location>
        <begin position="43"/>
        <end position="63"/>
    </location>
</feature>
<evidence type="ECO:0000256" key="10">
    <source>
        <dbReference type="ARBA" id="ARBA00023224"/>
    </source>
</evidence>
<evidence type="ECO:0000256" key="11">
    <source>
        <dbReference type="RuleBase" id="RU364061"/>
    </source>
</evidence>
<evidence type="ECO:0000256" key="5">
    <source>
        <dbReference type="ARBA" id="ARBA00022692"/>
    </source>
</evidence>
<evidence type="ECO:0000256" key="2">
    <source>
        <dbReference type="ARBA" id="ARBA00010663"/>
    </source>
</evidence>
<dbReference type="AlphaFoldDB" id="A0A8C0WQE0"/>
<keyword evidence="4 11" id="KW-0589">Pheromone response</keyword>
<comment type="subcellular location">
    <subcellularLocation>
        <location evidence="1 11">Cell membrane</location>
        <topology evidence="1 11">Multi-pass membrane protein</topology>
    </subcellularLocation>
</comment>
<feature type="transmembrane region" description="Helical" evidence="11">
    <location>
        <begin position="70"/>
        <end position="91"/>
    </location>
</feature>
<dbReference type="PANTHER" id="PTHR24062">
    <property type="entry name" value="VOMERONASAL TYPE-1 RECEPTOR"/>
    <property type="match status" value="1"/>
</dbReference>
<evidence type="ECO:0000256" key="7">
    <source>
        <dbReference type="ARBA" id="ARBA00023040"/>
    </source>
</evidence>
<dbReference type="GO" id="GO:0005886">
    <property type="term" value="C:plasma membrane"/>
    <property type="evidence" value="ECO:0007669"/>
    <property type="project" value="UniProtKB-SubCell"/>
</dbReference>
<keyword evidence="7 11" id="KW-0297">G-protein coupled receptor</keyword>
<proteinExistence type="inferred from homology"/>
<dbReference type="GO" id="GO:0016503">
    <property type="term" value="F:pheromone receptor activity"/>
    <property type="evidence" value="ECO:0007669"/>
    <property type="project" value="InterPro"/>
</dbReference>
<keyword evidence="9 11" id="KW-0675">Receptor</keyword>
<accession>A0A8C0WQE0</accession>
<protein>
    <recommendedName>
        <fullName evidence="11">Vomeronasal type-1 receptor</fullName>
    </recommendedName>
</protein>
<keyword evidence="10 11" id="KW-0807">Transducer</keyword>
<evidence type="ECO:0000256" key="3">
    <source>
        <dbReference type="ARBA" id="ARBA00022475"/>
    </source>
</evidence>
<evidence type="ECO:0000313" key="12">
    <source>
        <dbReference type="Ensembl" id="ENSCCNP00000015358.1"/>
    </source>
</evidence>
<dbReference type="GO" id="GO:0019236">
    <property type="term" value="P:response to pheromone"/>
    <property type="evidence" value="ECO:0007669"/>
    <property type="project" value="UniProtKB-KW"/>
</dbReference>
<reference evidence="12" key="1">
    <citation type="submission" date="2023-09" db="UniProtKB">
        <authorList>
            <consortium name="Ensembl"/>
        </authorList>
    </citation>
    <scope>IDENTIFICATION</scope>
</reference>
<keyword evidence="6 11" id="KW-1133">Transmembrane helix</keyword>
<evidence type="ECO:0000256" key="8">
    <source>
        <dbReference type="ARBA" id="ARBA00023136"/>
    </source>
</evidence>
<feature type="transmembrane region" description="Helical" evidence="11">
    <location>
        <begin position="237"/>
        <end position="259"/>
    </location>
</feature>
<organism evidence="12">
    <name type="scientific">Castor canadensis</name>
    <name type="common">American beaver</name>
    <dbReference type="NCBI Taxonomy" id="51338"/>
    <lineage>
        <taxon>Eukaryota</taxon>
        <taxon>Metazoa</taxon>
        <taxon>Chordata</taxon>
        <taxon>Craniata</taxon>
        <taxon>Vertebrata</taxon>
        <taxon>Euteleostomi</taxon>
        <taxon>Mammalia</taxon>
        <taxon>Eutheria</taxon>
        <taxon>Euarchontoglires</taxon>
        <taxon>Glires</taxon>
        <taxon>Rodentia</taxon>
        <taxon>Castorimorpha</taxon>
        <taxon>Castoridae</taxon>
        <taxon>Castor</taxon>
    </lineage>
</organism>
<keyword evidence="3 11" id="KW-1003">Cell membrane</keyword>
<evidence type="ECO:0000256" key="6">
    <source>
        <dbReference type="ARBA" id="ARBA00022989"/>
    </source>
</evidence>
<evidence type="ECO:0000256" key="4">
    <source>
        <dbReference type="ARBA" id="ARBA00022507"/>
    </source>
</evidence>
<keyword evidence="8 11" id="KW-0472">Membrane</keyword>
<feature type="transmembrane region" description="Helical" evidence="11">
    <location>
        <begin position="190"/>
        <end position="208"/>
    </location>
</feature>
<sequence length="319" mass="36403">GVHCDVYQSSYNISSLNSPPPSFSFIPLPPFLEYIRNILYSEVGTWLLANTILLLFHILIFILQHKLKLTHLLIGLLALTYLVMLLMAGFIDVITCKSLIYVHRVVRGLSNCTTCLPRIIQVTNISPRNSRIAKFKHKSFYSNCSPLNLSYCHPNLTSDNITYVTESCSLLSQSYYIRHTFSILLTFRETFFMGIMVFSGGYMITLLCRHRKQSQHLHSISLSAKASLEPRATQTSLLLMNFFMVISILETIITYSRIMLNDDPILYNIQILVSHSYGTVSSLVFISALTIKGQHSWGWNTSRALSRELSLFIFKCLSY</sequence>
<dbReference type="Ensembl" id="ENSCCNT00000020076.1">
    <property type="protein sequence ID" value="ENSCCNP00000015358.1"/>
    <property type="gene ID" value="ENSCCNG00000015765.1"/>
</dbReference>
<keyword evidence="5 11" id="KW-0812">Transmembrane</keyword>
<dbReference type="InterPro" id="IPR004072">
    <property type="entry name" value="Vmron_rcpt_1"/>
</dbReference>
<dbReference type="Pfam" id="PF03402">
    <property type="entry name" value="V1R"/>
    <property type="match status" value="1"/>
</dbReference>
<evidence type="ECO:0000256" key="9">
    <source>
        <dbReference type="ARBA" id="ARBA00023170"/>
    </source>
</evidence>
<comment type="similarity">
    <text evidence="2 11">Belongs to the G-protein coupled receptor 1 family.</text>
</comment>
<name>A0A8C0WQE0_CASCN</name>